<evidence type="ECO:0000259" key="11">
    <source>
        <dbReference type="Pfam" id="PF01529"/>
    </source>
</evidence>
<dbReference type="EMBL" id="LVVM01001584">
    <property type="protein sequence ID" value="OJA18216.1"/>
    <property type="molecule type" value="Genomic_DNA"/>
</dbReference>
<dbReference type="Proteomes" id="UP000183567">
    <property type="component" value="Unassembled WGS sequence"/>
</dbReference>
<evidence type="ECO:0000256" key="8">
    <source>
        <dbReference type="ARBA" id="ARBA00048048"/>
    </source>
</evidence>
<reference evidence="12 13" key="1">
    <citation type="submission" date="2016-03" db="EMBL/GenBank/DDBJ databases">
        <title>Comparative genomics of the ectomycorrhizal sister species Rhizopogon vinicolor and Rhizopogon vesiculosus (Basidiomycota: Boletales) reveals a divergence of the mating type B locus.</title>
        <authorList>
            <person name="Mujic A.B."/>
            <person name="Kuo A."/>
            <person name="Tritt A."/>
            <person name="Lipzen A."/>
            <person name="Chen C."/>
            <person name="Johnson J."/>
            <person name="Sharma A."/>
            <person name="Barry K."/>
            <person name="Grigoriev I.V."/>
            <person name="Spatafora J.W."/>
        </authorList>
    </citation>
    <scope>NUCLEOTIDE SEQUENCE [LARGE SCALE GENOMIC DNA]</scope>
    <source>
        <strain evidence="12 13">AM-OR11-056</strain>
    </source>
</reference>
<evidence type="ECO:0000313" key="12">
    <source>
        <dbReference type="EMBL" id="OJA18216.1"/>
    </source>
</evidence>
<dbReference type="GO" id="GO:0016020">
    <property type="term" value="C:membrane"/>
    <property type="evidence" value="ECO:0007669"/>
    <property type="project" value="UniProtKB-SubCell"/>
</dbReference>
<feature type="compositionally biased region" description="Low complexity" evidence="9">
    <location>
        <begin position="487"/>
        <end position="500"/>
    </location>
</feature>
<feature type="transmembrane region" description="Helical" evidence="10">
    <location>
        <begin position="960"/>
        <end position="982"/>
    </location>
</feature>
<feature type="region of interest" description="Disordered" evidence="9">
    <location>
        <begin position="355"/>
        <end position="374"/>
    </location>
</feature>
<accession>A0A1J8QXK8</accession>
<evidence type="ECO:0000256" key="2">
    <source>
        <dbReference type="ARBA" id="ARBA00022692"/>
    </source>
</evidence>
<dbReference type="GO" id="GO:0000444">
    <property type="term" value="C:MIS12/MIND type complex"/>
    <property type="evidence" value="ECO:0007669"/>
    <property type="project" value="InterPro"/>
</dbReference>
<feature type="transmembrane region" description="Helical" evidence="10">
    <location>
        <begin position="1146"/>
        <end position="1167"/>
    </location>
</feature>
<dbReference type="GO" id="GO:0030170">
    <property type="term" value="F:pyridoxal phosphate binding"/>
    <property type="evidence" value="ECO:0007669"/>
    <property type="project" value="InterPro"/>
</dbReference>
<evidence type="ECO:0000256" key="5">
    <source>
        <dbReference type="ARBA" id="ARBA00023136"/>
    </source>
</evidence>
<evidence type="ECO:0000256" key="3">
    <source>
        <dbReference type="ARBA" id="ARBA00022898"/>
    </source>
</evidence>
<dbReference type="GO" id="GO:0051301">
    <property type="term" value="P:cell division"/>
    <property type="evidence" value="ECO:0007669"/>
    <property type="project" value="InterPro"/>
</dbReference>
<comment type="caution">
    <text evidence="12">The sequence shown here is derived from an EMBL/GenBank/DDBJ whole genome shotgun (WGS) entry which is preliminary data.</text>
</comment>
<evidence type="ECO:0000313" key="13">
    <source>
        <dbReference type="Proteomes" id="UP000183567"/>
    </source>
</evidence>
<dbReference type="GO" id="GO:0019706">
    <property type="term" value="F:protein-cysteine S-palmitoyltransferase activity"/>
    <property type="evidence" value="ECO:0007669"/>
    <property type="project" value="UniProtKB-EC"/>
</dbReference>
<dbReference type="OrthoDB" id="3364649at2759"/>
<feature type="compositionally biased region" description="Basic and acidic residues" evidence="9">
    <location>
        <begin position="447"/>
        <end position="485"/>
    </location>
</feature>
<dbReference type="Pfam" id="PF01529">
    <property type="entry name" value="DHHC"/>
    <property type="match status" value="1"/>
</dbReference>
<dbReference type="PANTHER" id="PTHR10146:SF14">
    <property type="entry name" value="PYRIDOXAL PHOSPHATE HOMEOSTASIS PROTEIN"/>
    <property type="match status" value="1"/>
</dbReference>
<keyword evidence="5 10" id="KW-0472">Membrane</keyword>
<feature type="transmembrane region" description="Helical" evidence="10">
    <location>
        <begin position="1106"/>
        <end position="1126"/>
    </location>
</feature>
<evidence type="ECO:0000256" key="4">
    <source>
        <dbReference type="ARBA" id="ARBA00022989"/>
    </source>
</evidence>
<feature type="region of interest" description="Disordered" evidence="9">
    <location>
        <begin position="729"/>
        <end position="756"/>
    </location>
</feature>
<feature type="region of interest" description="Disordered" evidence="9">
    <location>
        <begin position="528"/>
        <end position="552"/>
    </location>
</feature>
<keyword evidence="2 10" id="KW-0812">Transmembrane</keyword>
<feature type="region of interest" description="Disordered" evidence="9">
    <location>
        <begin position="325"/>
        <end position="349"/>
    </location>
</feature>
<proteinExistence type="predicted"/>
<dbReference type="NCBIfam" id="TIGR00044">
    <property type="entry name" value="YggS family pyridoxal phosphate-dependent enzyme"/>
    <property type="match status" value="1"/>
</dbReference>
<name>A0A1J8QXK8_9AGAM</name>
<evidence type="ECO:0000256" key="6">
    <source>
        <dbReference type="ARBA" id="ARBA00023139"/>
    </source>
</evidence>
<evidence type="ECO:0000256" key="1">
    <source>
        <dbReference type="ARBA" id="ARBA00004141"/>
    </source>
</evidence>
<dbReference type="STRING" id="180088.A0A1J8QXK8"/>
<keyword evidence="7" id="KW-0449">Lipoprotein</keyword>
<dbReference type="Gene3D" id="3.20.20.10">
    <property type="entry name" value="Alanine racemase"/>
    <property type="match status" value="1"/>
</dbReference>
<dbReference type="InterPro" id="IPR001594">
    <property type="entry name" value="Palmitoyltrfase_DHHC"/>
</dbReference>
<evidence type="ECO:0000256" key="10">
    <source>
        <dbReference type="SAM" id="Phobius"/>
    </source>
</evidence>
<comment type="subcellular location">
    <subcellularLocation>
        <location evidence="1">Membrane</location>
        <topology evidence="1">Multi-pass membrane protein</topology>
    </subcellularLocation>
</comment>
<gene>
    <name evidence="12" type="ORF">AZE42_06180</name>
</gene>
<evidence type="ECO:0000256" key="7">
    <source>
        <dbReference type="ARBA" id="ARBA00023288"/>
    </source>
</evidence>
<dbReference type="CDD" id="cd00065">
    <property type="entry name" value="FYVE_like_SF"/>
    <property type="match status" value="1"/>
</dbReference>
<feature type="compositionally biased region" description="Low complexity" evidence="9">
    <location>
        <begin position="608"/>
        <end position="630"/>
    </location>
</feature>
<dbReference type="PANTHER" id="PTHR10146">
    <property type="entry name" value="PROLINE SYNTHETASE CO-TRANSCRIBED BACTERIAL HOMOLOG PROTEIN"/>
    <property type="match status" value="1"/>
</dbReference>
<keyword evidence="6" id="KW-0564">Palmitate</keyword>
<dbReference type="InterPro" id="IPR011078">
    <property type="entry name" value="PyrdxlP_homeostasis"/>
</dbReference>
<protein>
    <recommendedName>
        <fullName evidence="11">Palmitoyltransferase DHHC domain-containing protein</fullName>
    </recommendedName>
</protein>
<organism evidence="12 13">
    <name type="scientific">Rhizopogon vesiculosus</name>
    <dbReference type="NCBI Taxonomy" id="180088"/>
    <lineage>
        <taxon>Eukaryota</taxon>
        <taxon>Fungi</taxon>
        <taxon>Dikarya</taxon>
        <taxon>Basidiomycota</taxon>
        <taxon>Agaricomycotina</taxon>
        <taxon>Agaricomycetes</taxon>
        <taxon>Agaricomycetidae</taxon>
        <taxon>Boletales</taxon>
        <taxon>Suillineae</taxon>
        <taxon>Rhizopogonaceae</taxon>
        <taxon>Rhizopogon</taxon>
    </lineage>
</organism>
<feature type="region of interest" description="Disordered" evidence="9">
    <location>
        <begin position="607"/>
        <end position="636"/>
    </location>
</feature>
<feature type="region of interest" description="Disordered" evidence="9">
    <location>
        <begin position="383"/>
        <end position="501"/>
    </location>
</feature>
<dbReference type="GO" id="GO:0007059">
    <property type="term" value="P:chromosome segregation"/>
    <property type="evidence" value="ECO:0007669"/>
    <property type="project" value="InterPro"/>
</dbReference>
<feature type="domain" description="Palmitoyltransferase DHHC" evidence="11">
    <location>
        <begin position="1057"/>
        <end position="1184"/>
    </location>
</feature>
<dbReference type="SUPFAM" id="SSF51419">
    <property type="entry name" value="PLP-binding barrel"/>
    <property type="match status" value="1"/>
</dbReference>
<feature type="compositionally biased region" description="Low complexity" evidence="9">
    <location>
        <begin position="385"/>
        <end position="418"/>
    </location>
</feature>
<dbReference type="InterPro" id="IPR029066">
    <property type="entry name" value="PLP-binding_barrel"/>
</dbReference>
<comment type="catalytic activity">
    <reaction evidence="8">
        <text>L-cysteinyl-[protein] + hexadecanoyl-CoA = S-hexadecanoyl-L-cysteinyl-[protein] + CoA</text>
        <dbReference type="Rhea" id="RHEA:36683"/>
        <dbReference type="Rhea" id="RHEA-COMP:10131"/>
        <dbReference type="Rhea" id="RHEA-COMP:11032"/>
        <dbReference type="ChEBI" id="CHEBI:29950"/>
        <dbReference type="ChEBI" id="CHEBI:57287"/>
        <dbReference type="ChEBI" id="CHEBI:57379"/>
        <dbReference type="ChEBI" id="CHEBI:74151"/>
        <dbReference type="EC" id="2.3.1.225"/>
    </reaction>
</comment>
<feature type="region of interest" description="Disordered" evidence="9">
    <location>
        <begin position="844"/>
        <end position="872"/>
    </location>
</feature>
<dbReference type="Pfam" id="PF08202">
    <property type="entry name" value="MIS13"/>
    <property type="match status" value="1"/>
</dbReference>
<dbReference type="PROSITE" id="PS50216">
    <property type="entry name" value="DHHC"/>
    <property type="match status" value="1"/>
</dbReference>
<feature type="compositionally biased region" description="Low complexity" evidence="9">
    <location>
        <begin position="844"/>
        <end position="860"/>
    </location>
</feature>
<sequence length="1270" mass="142053">MASTTSDKVTPERRSELLQNLAETRTRVAEASKSLTHVPTLVAVSKTKPAWMTSTCYDEGQRDFGENSDVDLVNKAKRLAGLEGLRWHFIGVMKKTEGDDLRRQARMRDLAAVSNLHAIQSLTSIEDADIYNNAVPADRKTPLNILLQVNTSGEIQKSGLQYVDTASEAADSPLFKLACHIIENCPKLLFQGLMTIGSQQESLASSERPNEDFERLKQTRDVLEEMLRANPVFNERWGENGQLLLSMGMTTDFEAALRAGSHIVRAHVGINHSNSALHTFSAPLIVVGDADAEVNGERIYDCDPDIHNTGRTFMNRSLIRAVGGLENPMTPLDPKPPAKRKAVDDSNPLIQATKKAKKQLNGAPKRKYIGEEQPGGLVIVRAPISRPSSPQNNYSSSQPSITTTRTSSRLPSSHSQPIPSSFTVPGPLKPPSKKFKAESSRATTSVKSRDVPSATREEPELDEDIRQMESETDHLRQRSRAKDAIDSSFKFPPSTPKPSTQRYLSDALHALPEGETPQIERNKLLREGVPLPPRTPQTKTPQHSRRVSMSARGKRISTSFENTGVISQPHASVSDSSFYKHIDCDLPDPHRARQLLVWSAARAMTRLSEASSSSSNYQSTSIPSSSGSGKDPPPLDERRKQILKTVQDDFIRMLAEKKIDTSVYGHGPDGKAGDERHLKPNVQNVKNKEREIKFREHIDRAQAESDAWTQVDHFYNSYITNSKADLERRRQALQPPSSAKAKGKQRATSQEPPDDWGWLLPREDELSNDFRGKINLDLIRRIMSDVTSERKNILDERIADVPFKVDSLFSSVHSAVQTTNVAESELDYRFSLLSLALSARSRSLPPSSHSSSLSSHLPLLQRGLSQPPPDDQQDLFRALSRVDMDRPPAKVGDAARRAVREVQRVREGGGASERRLTGLPSGVVSRRPSFPLFFMICARHVFRCFKWLERMGDRFTGAAGPYFVGLAVILQTIGAASFFTVIQPNLPLPWLTTPPCLLIALNLFAHYYYVCTVPPGFVQDEPSQPGNSLLWASLSRTSPSSGVWWSNCGITLYTASTSQCRRCGVMRPERAHHCRICGRCVMKYDHHCPPFSGINQCVGLHNERHFVLFMAYLVLSTFWLSILGYSQALEALGINFTNHWPYMVPQLAYILTYMLSVVLCISVFIMLSWHLWAVARGETSVEAQDHEVYKRIAKDRGDHFVNSYDLGKSTNLRLFFNVGHGGYPWYTLILPLRIMPYTDGRSWARREGLERHLGIQEGEELTDEDDNDDE</sequence>
<keyword evidence="13" id="KW-1185">Reference proteome</keyword>
<feature type="compositionally biased region" description="Basic and acidic residues" evidence="9">
    <location>
        <begin position="668"/>
        <end position="678"/>
    </location>
</feature>
<dbReference type="AlphaFoldDB" id="A0A1J8QXK8"/>
<feature type="region of interest" description="Disordered" evidence="9">
    <location>
        <begin position="662"/>
        <end position="681"/>
    </location>
</feature>
<keyword evidence="3" id="KW-0663">Pyridoxal phosphate</keyword>
<evidence type="ECO:0000256" key="9">
    <source>
        <dbReference type="SAM" id="MobiDB-lite"/>
    </source>
</evidence>
<keyword evidence="4 10" id="KW-1133">Transmembrane helix</keyword>
<dbReference type="InterPro" id="IPR013218">
    <property type="entry name" value="Dsn1/Mis13"/>
</dbReference>